<dbReference type="AlphaFoldDB" id="A0A9P0KP58"/>
<dbReference type="EMBL" id="CAKOFQ010006881">
    <property type="protein sequence ID" value="CAH1979545.1"/>
    <property type="molecule type" value="Genomic_DNA"/>
</dbReference>
<name>A0A9P0KP58_ACAOB</name>
<dbReference type="Gene3D" id="1.10.1620.20">
    <property type="entry name" value="ATP synthase, F1 complex, epsilon subunit superfamily, mitochondrial"/>
    <property type="match status" value="1"/>
</dbReference>
<protein>
    <submittedName>
        <fullName evidence="2">Uncharacterized protein</fullName>
    </submittedName>
</protein>
<organism evidence="2 3">
    <name type="scientific">Acanthoscelides obtectus</name>
    <name type="common">Bean weevil</name>
    <name type="synonym">Bruchus obtectus</name>
    <dbReference type="NCBI Taxonomy" id="200917"/>
    <lineage>
        <taxon>Eukaryota</taxon>
        <taxon>Metazoa</taxon>
        <taxon>Ecdysozoa</taxon>
        <taxon>Arthropoda</taxon>
        <taxon>Hexapoda</taxon>
        <taxon>Insecta</taxon>
        <taxon>Pterygota</taxon>
        <taxon>Neoptera</taxon>
        <taxon>Endopterygota</taxon>
        <taxon>Coleoptera</taxon>
        <taxon>Polyphaga</taxon>
        <taxon>Cucujiformia</taxon>
        <taxon>Chrysomeloidea</taxon>
        <taxon>Chrysomelidae</taxon>
        <taxon>Bruchinae</taxon>
        <taxon>Bruchini</taxon>
        <taxon>Acanthoscelides</taxon>
    </lineage>
</organism>
<dbReference type="GO" id="GO:0045259">
    <property type="term" value="C:proton-transporting ATP synthase complex"/>
    <property type="evidence" value="ECO:0007669"/>
    <property type="project" value="InterPro"/>
</dbReference>
<comment type="caution">
    <text evidence="2">The sequence shown here is derived from an EMBL/GenBank/DDBJ whole genome shotgun (WGS) entry which is preliminary data.</text>
</comment>
<gene>
    <name evidence="2" type="ORF">ACAOBT_LOCUS13492</name>
</gene>
<dbReference type="InterPro" id="IPR036742">
    <property type="entry name" value="ATP_synth_F1_esu_sf_mt"/>
</dbReference>
<reference evidence="2" key="1">
    <citation type="submission" date="2022-03" db="EMBL/GenBank/DDBJ databases">
        <authorList>
            <person name="Sayadi A."/>
        </authorList>
    </citation>
    <scope>NUCLEOTIDE SEQUENCE</scope>
</reference>
<dbReference type="OrthoDB" id="269124at2759"/>
<sequence>MTLIHNSLMKKLKVNYLIYSHISAKLLRTALKPELKKNFDNKYRSLIQIFKFENNKKGDLVQTLVIGERKEEDEHHDVAYEQQKADHHN</sequence>
<accession>A0A9P0KP58</accession>
<dbReference type="InterPro" id="IPR006721">
    <property type="entry name" value="ATP_synth_F1_esu_mt"/>
</dbReference>
<dbReference type="GO" id="GO:0005743">
    <property type="term" value="C:mitochondrial inner membrane"/>
    <property type="evidence" value="ECO:0007669"/>
    <property type="project" value="InterPro"/>
</dbReference>
<keyword evidence="3" id="KW-1185">Reference proteome</keyword>
<dbReference type="GO" id="GO:0046933">
    <property type="term" value="F:proton-transporting ATP synthase activity, rotational mechanism"/>
    <property type="evidence" value="ECO:0007669"/>
    <property type="project" value="InterPro"/>
</dbReference>
<comment type="similarity">
    <text evidence="1">Belongs to the eukaryotic ATPase epsilon family.</text>
</comment>
<evidence type="ECO:0000313" key="3">
    <source>
        <dbReference type="Proteomes" id="UP001152888"/>
    </source>
</evidence>
<dbReference type="Proteomes" id="UP001152888">
    <property type="component" value="Unassembled WGS sequence"/>
</dbReference>
<evidence type="ECO:0000313" key="2">
    <source>
        <dbReference type="EMBL" id="CAH1979545.1"/>
    </source>
</evidence>
<proteinExistence type="inferred from homology"/>
<dbReference type="SUPFAM" id="SSF48690">
    <property type="entry name" value="Epsilon subunit of mitochondrial F1F0-ATP synthase"/>
    <property type="match status" value="1"/>
</dbReference>
<dbReference type="Pfam" id="PF04627">
    <property type="entry name" value="ATP-synt_Eps"/>
    <property type="match status" value="1"/>
</dbReference>
<evidence type="ECO:0000256" key="1">
    <source>
        <dbReference type="ARBA" id="ARBA00009502"/>
    </source>
</evidence>